<keyword evidence="1" id="KW-0614">Plasmid</keyword>
<geneLocation type="plasmid" evidence="2">
    <name>pdrdi</name>
</geneLocation>
<gene>
    <name evidence="1" type="ORF">DVJ83_16940</name>
</gene>
<sequence>MGRHEVVHPEKAAEHPVVILQKLGAGKARSHVHFPVGNDTQYREIHGAEFLQELRDKLLHLLPLLAPIPHLLCRQFFRTSSARGLETSKEEGEIVSGNLAAVLAT</sequence>
<dbReference type="EMBL" id="CP031163">
    <property type="protein sequence ID" value="AXH00814.1"/>
    <property type="molecule type" value="Genomic_DNA"/>
</dbReference>
<evidence type="ECO:0000313" key="1">
    <source>
        <dbReference type="EMBL" id="AXH00814.1"/>
    </source>
</evidence>
<evidence type="ECO:0000313" key="2">
    <source>
        <dbReference type="Proteomes" id="UP000253744"/>
    </source>
</evidence>
<dbReference type="KEGG" id="dwu:DVJ83_16940"/>
<organism evidence="1 2">
    <name type="scientific">Deinococcus wulumuqiensis</name>
    <dbReference type="NCBI Taxonomy" id="980427"/>
    <lineage>
        <taxon>Bacteria</taxon>
        <taxon>Thermotogati</taxon>
        <taxon>Deinococcota</taxon>
        <taxon>Deinococci</taxon>
        <taxon>Deinococcales</taxon>
        <taxon>Deinococcaceae</taxon>
        <taxon>Deinococcus</taxon>
    </lineage>
</organism>
<dbReference type="AlphaFoldDB" id="A0A345IM91"/>
<dbReference type="Proteomes" id="UP000253744">
    <property type="component" value="Plasmid pDrdI"/>
</dbReference>
<accession>A0A345IM91</accession>
<reference evidence="1 2" key="1">
    <citation type="submission" date="2018-07" db="EMBL/GenBank/DDBJ databases">
        <title>Complete Genome and Methylome Analysis of Deinococcus wulumuqiensis NEB 479.</title>
        <authorList>
            <person name="Fomenkov A."/>
            <person name="Luyten Y."/>
            <person name="Vincze T."/>
            <person name="Anton B.P."/>
            <person name="Clark T."/>
            <person name="Roberts R.J."/>
            <person name="Morgan R.D."/>
        </authorList>
    </citation>
    <scope>NUCLEOTIDE SEQUENCE [LARGE SCALE GENOMIC DNA]</scope>
    <source>
        <strain evidence="1 2">NEB 479</strain>
        <plasmid evidence="2">Plasmid pdrdi</plasmid>
    </source>
</reference>
<name>A0A345IM91_9DEIO</name>
<protein>
    <submittedName>
        <fullName evidence="1">Uncharacterized protein</fullName>
    </submittedName>
</protein>
<proteinExistence type="predicted"/>